<organism evidence="5 6">
    <name type="scientific">Komagataeibacter rhaeticus</name>
    <dbReference type="NCBI Taxonomy" id="215221"/>
    <lineage>
        <taxon>Bacteria</taxon>
        <taxon>Pseudomonadati</taxon>
        <taxon>Pseudomonadota</taxon>
        <taxon>Alphaproteobacteria</taxon>
        <taxon>Acetobacterales</taxon>
        <taxon>Acetobacteraceae</taxon>
        <taxon>Komagataeibacter</taxon>
    </lineage>
</organism>
<sequence>MALDFTRMLRYVDAVARAGSIRAAAEKLHIVSSALTRRILDLEHELGTSLFERTPRGVRLTAAGEAYLHFARHALSEHNAVLSRIEDLKGLRRGVIRLSSISAIAAEELPRLIADFQQSHPDVTFDITIAGSDDVVRSVVEDETDCGIAFNPPPDPAFTILARTRQQLCAVMHRDHPLASRTVLRLPDCAAYRVALGDSTWGGRQMLDHYLAASGTELNVGLQTNSNEVMAGFARNNSGLYFQIGFHEKRHPLSTELVAIPLAEFRDSTRQMVLGIRKGRSLPVISDVFCTFLRTYLFARQEPSV</sequence>
<comment type="similarity">
    <text evidence="1">Belongs to the LysR transcriptional regulatory family.</text>
</comment>
<evidence type="ECO:0000313" key="6">
    <source>
        <dbReference type="Proteomes" id="UP000502533"/>
    </source>
</evidence>
<dbReference type="InterPro" id="IPR050950">
    <property type="entry name" value="HTH-type_LysR_regulators"/>
</dbReference>
<dbReference type="InterPro" id="IPR005119">
    <property type="entry name" value="LysR_subst-bd"/>
</dbReference>
<dbReference type="GO" id="GO:0003677">
    <property type="term" value="F:DNA binding"/>
    <property type="evidence" value="ECO:0007669"/>
    <property type="project" value="UniProtKB-KW"/>
</dbReference>
<dbReference type="Proteomes" id="UP000502533">
    <property type="component" value="Chromosome"/>
</dbReference>
<evidence type="ECO:0000256" key="4">
    <source>
        <dbReference type="ARBA" id="ARBA00023163"/>
    </source>
</evidence>
<dbReference type="InterPro" id="IPR000847">
    <property type="entry name" value="LysR_HTH_N"/>
</dbReference>
<dbReference type="AlphaFoldDB" id="A0A181CBN2"/>
<dbReference type="Gene3D" id="3.40.190.290">
    <property type="match status" value="1"/>
</dbReference>
<keyword evidence="4" id="KW-0804">Transcription</keyword>
<name>A0A181CBN2_9PROT</name>
<dbReference type="PANTHER" id="PTHR30419">
    <property type="entry name" value="HTH-TYPE TRANSCRIPTIONAL REGULATOR YBHD"/>
    <property type="match status" value="1"/>
</dbReference>
<dbReference type="GO" id="GO:0003700">
    <property type="term" value="F:DNA-binding transcription factor activity"/>
    <property type="evidence" value="ECO:0007669"/>
    <property type="project" value="InterPro"/>
</dbReference>
<dbReference type="KEGG" id="kre:GWK63_09740"/>
<dbReference type="Pfam" id="PF00126">
    <property type="entry name" value="HTH_1"/>
    <property type="match status" value="1"/>
</dbReference>
<dbReference type="FunFam" id="1.10.10.10:FF:000001">
    <property type="entry name" value="LysR family transcriptional regulator"/>
    <property type="match status" value="1"/>
</dbReference>
<dbReference type="GeneID" id="85022437"/>
<dbReference type="InterPro" id="IPR036390">
    <property type="entry name" value="WH_DNA-bd_sf"/>
</dbReference>
<gene>
    <name evidence="5" type="ORF">GWK63_09740</name>
</gene>
<dbReference type="SUPFAM" id="SSF53850">
    <property type="entry name" value="Periplasmic binding protein-like II"/>
    <property type="match status" value="1"/>
</dbReference>
<accession>A0A181CBN2</accession>
<dbReference type="SUPFAM" id="SSF46785">
    <property type="entry name" value="Winged helix' DNA-binding domain"/>
    <property type="match status" value="1"/>
</dbReference>
<evidence type="ECO:0000313" key="5">
    <source>
        <dbReference type="EMBL" id="QIP35711.1"/>
    </source>
</evidence>
<keyword evidence="2" id="KW-0805">Transcription regulation</keyword>
<dbReference type="Gene3D" id="1.10.10.10">
    <property type="entry name" value="Winged helix-like DNA-binding domain superfamily/Winged helix DNA-binding domain"/>
    <property type="match status" value="1"/>
</dbReference>
<reference evidence="5 6" key="1">
    <citation type="submission" date="2020-03" db="EMBL/GenBank/DDBJ databases">
        <title>Isolation of cellulose-producing strains, genome characterization and application of the synthesized cellulose films as an economical and sustainable material for piezoelectric sensor construction.</title>
        <authorList>
            <person name="Mangayil R.K."/>
        </authorList>
    </citation>
    <scope>NUCLEOTIDE SEQUENCE [LARGE SCALE GENOMIC DNA]</scope>
    <source>
        <strain evidence="5 6">ENS 9a1a</strain>
    </source>
</reference>
<keyword evidence="3" id="KW-0238">DNA-binding</keyword>
<dbReference type="InterPro" id="IPR036388">
    <property type="entry name" value="WH-like_DNA-bd_sf"/>
</dbReference>
<dbReference type="EMBL" id="CP050139">
    <property type="protein sequence ID" value="QIP35711.1"/>
    <property type="molecule type" value="Genomic_DNA"/>
</dbReference>
<keyword evidence="6" id="KW-1185">Reference proteome</keyword>
<protein>
    <submittedName>
        <fullName evidence="5">LysR family transcriptional regulator</fullName>
    </submittedName>
</protein>
<dbReference type="GO" id="GO:0005829">
    <property type="term" value="C:cytosol"/>
    <property type="evidence" value="ECO:0007669"/>
    <property type="project" value="TreeGrafter"/>
</dbReference>
<proteinExistence type="inferred from homology"/>
<evidence type="ECO:0000256" key="2">
    <source>
        <dbReference type="ARBA" id="ARBA00023015"/>
    </source>
</evidence>
<evidence type="ECO:0000256" key="3">
    <source>
        <dbReference type="ARBA" id="ARBA00023125"/>
    </source>
</evidence>
<dbReference type="PROSITE" id="PS50931">
    <property type="entry name" value="HTH_LYSR"/>
    <property type="match status" value="1"/>
</dbReference>
<dbReference type="Pfam" id="PF03466">
    <property type="entry name" value="LysR_substrate"/>
    <property type="match status" value="1"/>
</dbReference>
<evidence type="ECO:0000256" key="1">
    <source>
        <dbReference type="ARBA" id="ARBA00009437"/>
    </source>
</evidence>
<dbReference type="RefSeq" id="WP_007400243.1">
    <property type="nucleotide sequence ID" value="NZ_CALMTF010000130.1"/>
</dbReference>